<comment type="caution">
    <text evidence="2">The sequence shown here is derived from an EMBL/GenBank/DDBJ whole genome shotgun (WGS) entry which is preliminary data.</text>
</comment>
<organism evidence="2 3">
    <name type="scientific">Stephania japonica</name>
    <dbReference type="NCBI Taxonomy" id="461633"/>
    <lineage>
        <taxon>Eukaryota</taxon>
        <taxon>Viridiplantae</taxon>
        <taxon>Streptophyta</taxon>
        <taxon>Embryophyta</taxon>
        <taxon>Tracheophyta</taxon>
        <taxon>Spermatophyta</taxon>
        <taxon>Magnoliopsida</taxon>
        <taxon>Ranunculales</taxon>
        <taxon>Menispermaceae</taxon>
        <taxon>Menispermoideae</taxon>
        <taxon>Cissampelideae</taxon>
        <taxon>Stephania</taxon>
    </lineage>
</organism>
<dbReference type="InterPro" id="IPR036047">
    <property type="entry name" value="F-box-like_dom_sf"/>
</dbReference>
<gene>
    <name evidence="2" type="ORF">Sjap_025424</name>
</gene>
<dbReference type="InterPro" id="IPR001810">
    <property type="entry name" value="F-box_dom"/>
</dbReference>
<evidence type="ECO:0000313" key="2">
    <source>
        <dbReference type="EMBL" id="KAK9085013.1"/>
    </source>
</evidence>
<evidence type="ECO:0000259" key="1">
    <source>
        <dbReference type="Pfam" id="PF00646"/>
    </source>
</evidence>
<reference evidence="2 3" key="1">
    <citation type="submission" date="2024-01" db="EMBL/GenBank/DDBJ databases">
        <title>Genome assemblies of Stephania.</title>
        <authorList>
            <person name="Yang L."/>
        </authorList>
    </citation>
    <scope>NUCLEOTIDE SEQUENCE [LARGE SCALE GENOMIC DNA]</scope>
    <source>
        <strain evidence="2">QJT</strain>
        <tissue evidence="2">Leaf</tissue>
    </source>
</reference>
<dbReference type="SUPFAM" id="SSF52047">
    <property type="entry name" value="RNI-like"/>
    <property type="match status" value="1"/>
</dbReference>
<dbReference type="InterPro" id="IPR050232">
    <property type="entry name" value="FBL13/AtMIF1-like"/>
</dbReference>
<evidence type="ECO:0000313" key="3">
    <source>
        <dbReference type="Proteomes" id="UP001417504"/>
    </source>
</evidence>
<dbReference type="EMBL" id="JBBNAE010000011">
    <property type="protein sequence ID" value="KAK9085013.1"/>
    <property type="molecule type" value="Genomic_DNA"/>
</dbReference>
<proteinExistence type="predicted"/>
<dbReference type="Gene3D" id="3.80.10.10">
    <property type="entry name" value="Ribonuclease Inhibitor"/>
    <property type="match status" value="1"/>
</dbReference>
<dbReference type="PANTHER" id="PTHR31900:SF32">
    <property type="entry name" value="F-BOX_RNI_FBD-LIKE DOMAIN PROTEIN"/>
    <property type="match status" value="1"/>
</dbReference>
<dbReference type="PANTHER" id="PTHR31900">
    <property type="entry name" value="F-BOX/RNI SUPERFAMILY PROTEIN-RELATED"/>
    <property type="match status" value="1"/>
</dbReference>
<name>A0AAP0E9F8_9MAGN</name>
<dbReference type="AlphaFoldDB" id="A0AAP0E9F8"/>
<feature type="domain" description="F-box" evidence="1">
    <location>
        <begin position="7"/>
        <end position="41"/>
    </location>
</feature>
<dbReference type="Proteomes" id="UP001417504">
    <property type="component" value="Unassembled WGS sequence"/>
</dbReference>
<sequence>MAAKNVLPDELIEHIFSFMNIPKDLIQTSRLARRWRYFWRSAPATALNFDDPSLKFFLRFFQHASPSTAIHRLSIQCCSDKADLFYDSLSTAISHHVRDLHISPPSSCPVPISLFSTCNLKTLKLHYDVEGVSEISCSDLEFLVLKDSEFGKANSVFALRTPKLRKLEMDYYHEPDTMLELHTPKLSSFSFTNRSLNNSLIVCTFGNLNIDIDDAVSKKMHHWFKYVCSISNRLQRLRAHRLSIEKASHAWVSATGEYRGLKEITIALGKLFRFYGNLRSLELNASFENSKNIASFASLMISNCSSIEVLILRLTHCPKSPYAKRKKVLNLPPLSCKLNKLKYIVVLVEGMDSDLELVRFLLCSAVNLQTMVIAWNHFVHKIGVFEQFRDTISQEYPRVHFLFQSS</sequence>
<dbReference type="SUPFAM" id="SSF81383">
    <property type="entry name" value="F-box domain"/>
    <property type="match status" value="1"/>
</dbReference>
<keyword evidence="3" id="KW-1185">Reference proteome</keyword>
<dbReference type="Pfam" id="PF00646">
    <property type="entry name" value="F-box"/>
    <property type="match status" value="1"/>
</dbReference>
<dbReference type="InterPro" id="IPR032675">
    <property type="entry name" value="LRR_dom_sf"/>
</dbReference>
<accession>A0AAP0E9F8</accession>
<protein>
    <recommendedName>
        <fullName evidence="1">F-box domain-containing protein</fullName>
    </recommendedName>
</protein>